<feature type="region of interest" description="Disordered" evidence="1">
    <location>
        <begin position="513"/>
        <end position="573"/>
    </location>
</feature>
<feature type="region of interest" description="Disordered" evidence="1">
    <location>
        <begin position="413"/>
        <end position="433"/>
    </location>
</feature>
<proteinExistence type="predicted"/>
<feature type="chain" id="PRO_5008140608" evidence="2">
    <location>
        <begin position="27"/>
        <end position="665"/>
    </location>
</feature>
<feature type="compositionally biased region" description="Polar residues" evidence="1">
    <location>
        <begin position="532"/>
        <end position="551"/>
    </location>
</feature>
<feature type="region of interest" description="Disordered" evidence="1">
    <location>
        <begin position="313"/>
        <end position="341"/>
    </location>
</feature>
<reference evidence="4" key="1">
    <citation type="submission" date="2013-03" db="EMBL/GenBank/DDBJ databases">
        <title>The Genome Sequence of Anopheles minimus MINIMUS1.</title>
        <authorList>
            <consortium name="The Broad Institute Genomics Platform"/>
            <person name="Neafsey D.E."/>
            <person name="Walton C."/>
            <person name="Walker B."/>
            <person name="Young S.K."/>
            <person name="Zeng Q."/>
            <person name="Gargeya S."/>
            <person name="Fitzgerald M."/>
            <person name="Haas B."/>
            <person name="Abouelleil A."/>
            <person name="Allen A.W."/>
            <person name="Alvarado L."/>
            <person name="Arachchi H.M."/>
            <person name="Berlin A.M."/>
            <person name="Chapman S.B."/>
            <person name="Gainer-Dewar J."/>
            <person name="Goldberg J."/>
            <person name="Griggs A."/>
            <person name="Gujja S."/>
            <person name="Hansen M."/>
            <person name="Howarth C."/>
            <person name="Imamovic A."/>
            <person name="Ireland A."/>
            <person name="Larimer J."/>
            <person name="McCowan C."/>
            <person name="Murphy C."/>
            <person name="Pearson M."/>
            <person name="Poon T.W."/>
            <person name="Priest M."/>
            <person name="Roberts A."/>
            <person name="Saif S."/>
            <person name="Shea T."/>
            <person name="Sisk P."/>
            <person name="Sykes S."/>
            <person name="Wortman J."/>
            <person name="Nusbaum C."/>
            <person name="Birren B."/>
        </authorList>
    </citation>
    <scope>NUCLEOTIDE SEQUENCE [LARGE SCALE GENOMIC DNA]</scope>
    <source>
        <strain evidence="4">MINIMUS1</strain>
    </source>
</reference>
<name>A0A182VZR2_9DIPT</name>
<evidence type="ECO:0000313" key="3">
    <source>
        <dbReference type="EnsemblMetazoa" id="AMIN003567-PA"/>
    </source>
</evidence>
<feature type="compositionally biased region" description="Basic and acidic residues" evidence="1">
    <location>
        <begin position="556"/>
        <end position="571"/>
    </location>
</feature>
<feature type="compositionally biased region" description="Low complexity" evidence="1">
    <location>
        <begin position="129"/>
        <end position="148"/>
    </location>
</feature>
<keyword evidence="2" id="KW-0732">Signal</keyword>
<feature type="compositionally biased region" description="Acidic residues" evidence="1">
    <location>
        <begin position="654"/>
        <end position="665"/>
    </location>
</feature>
<feature type="compositionally biased region" description="Basic and acidic residues" evidence="1">
    <location>
        <begin position="598"/>
        <end position="611"/>
    </location>
</feature>
<feature type="region of interest" description="Disordered" evidence="1">
    <location>
        <begin position="106"/>
        <end position="158"/>
    </location>
</feature>
<protein>
    <submittedName>
        <fullName evidence="3">Uncharacterized protein</fullName>
    </submittedName>
</protein>
<feature type="compositionally biased region" description="Polar residues" evidence="1">
    <location>
        <begin position="329"/>
        <end position="338"/>
    </location>
</feature>
<evidence type="ECO:0000313" key="4">
    <source>
        <dbReference type="Proteomes" id="UP000075920"/>
    </source>
</evidence>
<dbReference type="VEuPathDB" id="VectorBase:AMIN003567"/>
<evidence type="ECO:0000256" key="2">
    <source>
        <dbReference type="SAM" id="SignalP"/>
    </source>
</evidence>
<dbReference type="EnsemblMetazoa" id="AMIN003567-RA">
    <property type="protein sequence ID" value="AMIN003567-PA"/>
    <property type="gene ID" value="AMIN003567"/>
</dbReference>
<dbReference type="Proteomes" id="UP000075920">
    <property type="component" value="Unassembled WGS sequence"/>
</dbReference>
<dbReference type="AlphaFoldDB" id="A0A182VZR2"/>
<reference evidence="3" key="2">
    <citation type="submission" date="2020-05" db="UniProtKB">
        <authorList>
            <consortium name="EnsemblMetazoa"/>
        </authorList>
    </citation>
    <scope>IDENTIFICATION</scope>
    <source>
        <strain evidence="3">MINIMUS1</strain>
    </source>
</reference>
<feature type="signal peptide" evidence="2">
    <location>
        <begin position="1"/>
        <end position="26"/>
    </location>
</feature>
<organism evidence="3 4">
    <name type="scientific">Anopheles minimus</name>
    <dbReference type="NCBI Taxonomy" id="112268"/>
    <lineage>
        <taxon>Eukaryota</taxon>
        <taxon>Metazoa</taxon>
        <taxon>Ecdysozoa</taxon>
        <taxon>Arthropoda</taxon>
        <taxon>Hexapoda</taxon>
        <taxon>Insecta</taxon>
        <taxon>Pterygota</taxon>
        <taxon>Neoptera</taxon>
        <taxon>Endopterygota</taxon>
        <taxon>Diptera</taxon>
        <taxon>Nematocera</taxon>
        <taxon>Culicoidea</taxon>
        <taxon>Culicidae</taxon>
        <taxon>Anophelinae</taxon>
        <taxon>Anopheles</taxon>
    </lineage>
</organism>
<feature type="region of interest" description="Disordered" evidence="1">
    <location>
        <begin position="598"/>
        <end position="665"/>
    </location>
</feature>
<evidence type="ECO:0000256" key="1">
    <source>
        <dbReference type="SAM" id="MobiDB-lite"/>
    </source>
</evidence>
<accession>A0A182VZR2</accession>
<sequence>MKGHGILQALVVVLSVTTYFPRCVYAQCGLGSPHMVSFEDYDSDEVIPIVRRLPMPDSNSFKRNYRSHPSVTNPRVLTAGENFPLSDDLVKQLQWLLSANPKKKAMKQKLDRPSVPKPAESYTNTVTIPTTTPPSSTMSTMSTMSTTSKRATETSSNSREIGKKWFKQLLQEAIDNVLRKNSSERDELDEFVDQIAAGSGVYRHETIPSEPYKESTGVTLRNSLDHLSAVESDMVRVNLSSGSGNHLPYLTDQFGSVVPYVVNIFNNTKIGYILMKVSNDSDIRVEPGLLGNKSKNATTDEYIDRKARKILTGTSEEEYKQQRKPSVRNHPNQMQNPKASKLENQKLPYFFKTTPPMPNAGGSQKMEPPFFNILKTPDNESIKYRVLLRNNDALPEKGNIRLPKSQHAVKVLTGDRRSNHANGRQGSPKRKSFYYSEEKPTIMRNHHPLSELVQVESVEYVPDSRPAGRHSIGPVVRKYDFESLEEELPLEEPDITYPDTNTVTQRTATILASGKHNLPAMKSNEKRHRSTSKPYTESQRYNFRRTFGSTDADTDANEHSTKPTPSSRRDTFSIADLPGDDVLFNQATANVLVKTKKDSRLREDAYRRQPEESDGPLKMSFDTSDGGLNDLFERGTGRSKRILKKSDSRWESENSSEEEEDSSSS</sequence>
<keyword evidence="4" id="KW-1185">Reference proteome</keyword>